<organism evidence="2 3">
    <name type="scientific">Xylona heveae (strain CBS 132557 / TC161)</name>
    <dbReference type="NCBI Taxonomy" id="1328760"/>
    <lineage>
        <taxon>Eukaryota</taxon>
        <taxon>Fungi</taxon>
        <taxon>Dikarya</taxon>
        <taxon>Ascomycota</taxon>
        <taxon>Pezizomycotina</taxon>
        <taxon>Xylonomycetes</taxon>
        <taxon>Xylonales</taxon>
        <taxon>Xylonaceae</taxon>
        <taxon>Xylona</taxon>
    </lineage>
</organism>
<dbReference type="AlphaFoldDB" id="A0A165HUP1"/>
<dbReference type="EMBL" id="KV407456">
    <property type="protein sequence ID" value="KZF23950.1"/>
    <property type="molecule type" value="Genomic_DNA"/>
</dbReference>
<feature type="chain" id="PRO_5007858914" evidence="1">
    <location>
        <begin position="24"/>
        <end position="223"/>
    </location>
</feature>
<dbReference type="PROSITE" id="PS51257">
    <property type="entry name" value="PROKAR_LIPOPROTEIN"/>
    <property type="match status" value="1"/>
</dbReference>
<reference evidence="2 3" key="1">
    <citation type="journal article" date="2016" name="Fungal Biol.">
        <title>The genome of Xylona heveae provides a window into fungal endophytism.</title>
        <authorList>
            <person name="Gazis R."/>
            <person name="Kuo A."/>
            <person name="Riley R."/>
            <person name="LaButti K."/>
            <person name="Lipzen A."/>
            <person name="Lin J."/>
            <person name="Amirebrahimi M."/>
            <person name="Hesse C.N."/>
            <person name="Spatafora J.W."/>
            <person name="Henrissat B."/>
            <person name="Hainaut M."/>
            <person name="Grigoriev I.V."/>
            <person name="Hibbett D.S."/>
        </authorList>
    </citation>
    <scope>NUCLEOTIDE SEQUENCE [LARGE SCALE GENOMIC DNA]</scope>
    <source>
        <strain evidence="2 3">TC161</strain>
    </source>
</reference>
<dbReference type="GeneID" id="28896016"/>
<accession>A0A165HUP1</accession>
<gene>
    <name evidence="2" type="ORF">L228DRAFT_236931</name>
</gene>
<protein>
    <submittedName>
        <fullName evidence="2">Uncharacterized protein</fullName>
    </submittedName>
</protein>
<sequence length="223" mass="24484">MRSYGFFFALLAAIMACIGFSQAKMQPSDVENTCNALASQTFTLKNLVNTIHSQNNPGPLEDVYEEFDGLFDTILADIELLGNTPIIQDPNSEQTVYEAYSNFIQAVFELTDDLSSAASVFIQLDPHNEYKIPYAIRIFSGVVDVSVLLSAVDCKTRRHLVNMNGSTQAYLFNMISLFPRGSAYDAQANNQKGQVDSHFDSAVSSYHLVTATTASPYSNSTAS</sequence>
<dbReference type="STRING" id="1328760.A0A165HUP1"/>
<dbReference type="RefSeq" id="XP_018189505.1">
    <property type="nucleotide sequence ID" value="XM_018330879.1"/>
</dbReference>
<evidence type="ECO:0000313" key="3">
    <source>
        <dbReference type="Proteomes" id="UP000076632"/>
    </source>
</evidence>
<dbReference type="InParanoid" id="A0A165HUP1"/>
<name>A0A165HUP1_XYLHT</name>
<proteinExistence type="predicted"/>
<dbReference type="Proteomes" id="UP000076632">
    <property type="component" value="Unassembled WGS sequence"/>
</dbReference>
<keyword evidence="1" id="KW-0732">Signal</keyword>
<dbReference type="OMA" id="YTEMDTM"/>
<keyword evidence="3" id="KW-1185">Reference proteome</keyword>
<feature type="signal peptide" evidence="1">
    <location>
        <begin position="1"/>
        <end position="23"/>
    </location>
</feature>
<dbReference type="OrthoDB" id="3891049at2759"/>
<evidence type="ECO:0000256" key="1">
    <source>
        <dbReference type="SAM" id="SignalP"/>
    </source>
</evidence>
<evidence type="ECO:0000313" key="2">
    <source>
        <dbReference type="EMBL" id="KZF23950.1"/>
    </source>
</evidence>